<evidence type="ECO:0008006" key="11">
    <source>
        <dbReference type="Google" id="ProtNLM"/>
    </source>
</evidence>
<dbReference type="SUPFAM" id="SSF142764">
    <property type="entry name" value="YgbK-like"/>
    <property type="match status" value="1"/>
</dbReference>
<feature type="domain" description="Four-carbon acid sugar kinase N-terminal" evidence="7">
    <location>
        <begin position="4"/>
        <end position="231"/>
    </location>
</feature>
<dbReference type="GO" id="GO:0005524">
    <property type="term" value="F:ATP binding"/>
    <property type="evidence" value="ECO:0007669"/>
    <property type="project" value="UniProtKB-KW"/>
</dbReference>
<keyword evidence="2" id="KW-0808">Transferase</keyword>
<keyword evidence="4" id="KW-0418">Kinase</keyword>
<evidence type="ECO:0000313" key="9">
    <source>
        <dbReference type="EMBL" id="PXY89730.1"/>
    </source>
</evidence>
<dbReference type="EMBL" id="QGLK01000001">
    <property type="protein sequence ID" value="PXY89730.1"/>
    <property type="molecule type" value="Genomic_DNA"/>
</dbReference>
<reference evidence="9 10" key="1">
    <citation type="submission" date="2018-05" db="EMBL/GenBank/DDBJ databases">
        <title>Reference genomes for bee gut microbiota database.</title>
        <authorList>
            <person name="Ellegaard K.M."/>
        </authorList>
    </citation>
    <scope>NUCLEOTIDE SEQUENCE [LARGE SCALE GENOMIC DNA]</scope>
    <source>
        <strain evidence="9 10">ESL0199</strain>
    </source>
</reference>
<dbReference type="Gene3D" id="3.40.50.10840">
    <property type="entry name" value="Putative sugar-binding, N-terminal domain"/>
    <property type="match status" value="1"/>
</dbReference>
<comment type="caution">
    <text evidence="9">The sequence shown here is derived from an EMBL/GenBank/DDBJ whole genome shotgun (WGS) entry which is preliminary data.</text>
</comment>
<dbReference type="Gene3D" id="3.40.980.20">
    <property type="entry name" value="Four-carbon acid sugar kinase, nucleotide binding domain"/>
    <property type="match status" value="1"/>
</dbReference>
<evidence type="ECO:0000259" key="8">
    <source>
        <dbReference type="Pfam" id="PF17042"/>
    </source>
</evidence>
<sequence length="434" mass="47068">MTELGIVADDVTDGTTVGALLAREGIEPTLCYDARTMADIVSPDEDVIITSTDSRAMKPEEAYKAVREATQSLLSLGATQFSKRIDTTMRGNIGAEVEGMLSALDDDYVALVVPAMPQSKKVMIGGYLLIDSIPLAMTDVAHDVRTPVVLSDVRNLVQSQMKQKVAYVPVDDVVLGAHTIAAQLLLQRTRGCRVFVLDAATLQEIQWIADAVVGLGWKVVAVDPGPFTLALAMRHNSIHPSPRPDRSVRTEASKFDKGIVLTCAGSATKTTRMQMMRLAAEPGTAVLSVDPMKLISNKPPVCSEEMQRVKEQARQILSSSSHQPRVVLLAVDNALEDKLPAKPDELTMISGLPAEEASNLITEKFSEVARTVANIVTPERCASFYLTGGETTVRFCKAIEAQGLHMVDYLIPQVDHQLLSADPSRARQSYAKED</sequence>
<dbReference type="InterPro" id="IPR042213">
    <property type="entry name" value="NBD_C_sf"/>
</dbReference>
<proteinExistence type="inferred from homology"/>
<evidence type="ECO:0000256" key="2">
    <source>
        <dbReference type="ARBA" id="ARBA00022679"/>
    </source>
</evidence>
<evidence type="ECO:0000259" key="7">
    <source>
        <dbReference type="Pfam" id="PF07005"/>
    </source>
</evidence>
<name>A0A318MT07_9BIFI</name>
<dbReference type="Proteomes" id="UP000248128">
    <property type="component" value="Unassembled WGS sequence"/>
</dbReference>
<dbReference type="Pfam" id="PF07005">
    <property type="entry name" value="SBD_N"/>
    <property type="match status" value="1"/>
</dbReference>
<organism evidence="9 10">
    <name type="scientific">Bifidobacterium asteroides</name>
    <dbReference type="NCBI Taxonomy" id="1684"/>
    <lineage>
        <taxon>Bacteria</taxon>
        <taxon>Bacillati</taxon>
        <taxon>Actinomycetota</taxon>
        <taxon>Actinomycetes</taxon>
        <taxon>Bifidobacteriales</taxon>
        <taxon>Bifidobacteriaceae</taxon>
        <taxon>Bifidobacterium</taxon>
    </lineage>
</organism>
<dbReference type="OrthoDB" id="153193at2"/>
<evidence type="ECO:0000256" key="1">
    <source>
        <dbReference type="ARBA" id="ARBA00005715"/>
    </source>
</evidence>
<evidence type="ECO:0000256" key="5">
    <source>
        <dbReference type="ARBA" id="ARBA00022840"/>
    </source>
</evidence>
<evidence type="ECO:0000256" key="6">
    <source>
        <dbReference type="ARBA" id="ARBA00023277"/>
    </source>
</evidence>
<gene>
    <name evidence="9" type="ORF">DKK74_02560</name>
</gene>
<comment type="similarity">
    <text evidence="1">Belongs to the four-carbon acid sugar kinase family.</text>
</comment>
<dbReference type="AlphaFoldDB" id="A0A318MT07"/>
<evidence type="ECO:0000256" key="3">
    <source>
        <dbReference type="ARBA" id="ARBA00022741"/>
    </source>
</evidence>
<evidence type="ECO:0000256" key="4">
    <source>
        <dbReference type="ARBA" id="ARBA00022777"/>
    </source>
</evidence>
<keyword evidence="5" id="KW-0067">ATP-binding</keyword>
<dbReference type="Pfam" id="PF17042">
    <property type="entry name" value="NBD_C"/>
    <property type="match status" value="1"/>
</dbReference>
<keyword evidence="3" id="KW-0547">Nucleotide-binding</keyword>
<dbReference type="InterPro" id="IPR010737">
    <property type="entry name" value="4-carb_acid_sugar_kinase_N"/>
</dbReference>
<dbReference type="InterPro" id="IPR031475">
    <property type="entry name" value="NBD_C"/>
</dbReference>
<protein>
    <recommendedName>
        <fullName evidence="11">Four-carbon acid sugar kinase family protein</fullName>
    </recommendedName>
</protein>
<evidence type="ECO:0000313" key="10">
    <source>
        <dbReference type="Proteomes" id="UP000248128"/>
    </source>
</evidence>
<accession>A0A318MT07</accession>
<feature type="domain" description="Four-carbon acid sugar kinase nucleotide binding" evidence="8">
    <location>
        <begin position="261"/>
        <end position="416"/>
    </location>
</feature>
<dbReference type="RefSeq" id="WP_110412608.1">
    <property type="nucleotide sequence ID" value="NZ_QGLK01000001.1"/>
</dbReference>
<dbReference type="InterPro" id="IPR037051">
    <property type="entry name" value="4-carb_acid_sugar_kinase_N_sf"/>
</dbReference>
<keyword evidence="6" id="KW-0119">Carbohydrate metabolism</keyword>
<dbReference type="GO" id="GO:0016301">
    <property type="term" value="F:kinase activity"/>
    <property type="evidence" value="ECO:0007669"/>
    <property type="project" value="UniProtKB-KW"/>
</dbReference>